<reference evidence="1 2" key="1">
    <citation type="journal article" date="2020" name="bioRxiv">
        <title>Metabolic contributions of an alphaproteobacterial endosymbiont in the apicomplexan Cardiosporidium cionae.</title>
        <authorList>
            <person name="Hunter E.S."/>
            <person name="Paight C.J."/>
            <person name="Lane C.E."/>
        </authorList>
    </citation>
    <scope>NUCLEOTIDE SEQUENCE [LARGE SCALE GENOMIC DNA]</scope>
    <source>
        <strain evidence="1">ESH_2018</strain>
    </source>
</reference>
<evidence type="ECO:0000313" key="1">
    <source>
        <dbReference type="EMBL" id="KAF8821470.1"/>
    </source>
</evidence>
<organism evidence="1 2">
    <name type="scientific">Cardiosporidium cionae</name>
    <dbReference type="NCBI Taxonomy" id="476202"/>
    <lineage>
        <taxon>Eukaryota</taxon>
        <taxon>Sar</taxon>
        <taxon>Alveolata</taxon>
        <taxon>Apicomplexa</taxon>
        <taxon>Aconoidasida</taxon>
        <taxon>Nephromycida</taxon>
        <taxon>Cardiosporidium</taxon>
    </lineage>
</organism>
<name>A0ABQ7JCX2_9APIC</name>
<gene>
    <name evidence="1" type="ORF">IE077_001988</name>
</gene>
<dbReference type="Proteomes" id="UP000823046">
    <property type="component" value="Unassembled WGS sequence"/>
</dbReference>
<sequence length="174" mass="19988">MSSGWSSSFDGSSTWPLTSVDSPLLPPTGLHCGPSGRATLLHWLEQNYQLKSDRINENPGVEACKMWQETQGFQDEKAKSIVSFLRTLKISRNRVYKTLFEKYLKKKLLGKIEKSKKPYESLEKIALRMMQMLQVRQMQPLIASMLEKFDELPESLMTFILEDTQAAAQFYNVC</sequence>
<keyword evidence="2" id="KW-1185">Reference proteome</keyword>
<proteinExistence type="predicted"/>
<dbReference type="EMBL" id="JADAQX010000176">
    <property type="protein sequence ID" value="KAF8821470.1"/>
    <property type="molecule type" value="Genomic_DNA"/>
</dbReference>
<comment type="caution">
    <text evidence="1">The sequence shown here is derived from an EMBL/GenBank/DDBJ whole genome shotgun (WGS) entry which is preliminary data.</text>
</comment>
<evidence type="ECO:0000313" key="2">
    <source>
        <dbReference type="Proteomes" id="UP000823046"/>
    </source>
</evidence>
<accession>A0ABQ7JCX2</accession>
<protein>
    <submittedName>
        <fullName evidence="1">Uncharacterized protein</fullName>
    </submittedName>
</protein>
<feature type="non-terminal residue" evidence="1">
    <location>
        <position position="174"/>
    </location>
</feature>